<comment type="caution">
    <text evidence="1">The sequence shown here is derived from an EMBL/GenBank/DDBJ whole genome shotgun (WGS) entry which is preliminary data.</text>
</comment>
<evidence type="ECO:0008006" key="3">
    <source>
        <dbReference type="Google" id="ProtNLM"/>
    </source>
</evidence>
<dbReference type="AlphaFoldDB" id="A0AAV9X4T2"/>
<protein>
    <recommendedName>
        <fullName evidence="3">Nucleoside phosphorylase domain-containing protein</fullName>
    </recommendedName>
</protein>
<sequence>MAPKLKESNYSIGVICAIPIELKAFLAILDEIHLAPDIDDRDANTYNFGRIGSHNVVIACLPGGQYGLTNAGIVAARMYLSFKNLKFGLMVGVGGGAPSESNDIRLGDLVISLPTGNSGGVIQ</sequence>
<dbReference type="PANTHER" id="PTHR46082:SF11">
    <property type="entry name" value="AAA+ ATPASE DOMAIN-CONTAINING PROTEIN-RELATED"/>
    <property type="match status" value="1"/>
</dbReference>
<dbReference type="GO" id="GO:0003824">
    <property type="term" value="F:catalytic activity"/>
    <property type="evidence" value="ECO:0007669"/>
    <property type="project" value="InterPro"/>
</dbReference>
<evidence type="ECO:0000313" key="2">
    <source>
        <dbReference type="Proteomes" id="UP001365542"/>
    </source>
</evidence>
<dbReference type="SUPFAM" id="SSF53167">
    <property type="entry name" value="Purine and uridine phosphorylases"/>
    <property type="match status" value="1"/>
</dbReference>
<gene>
    <name evidence="1" type="ORF">TWF694_002530</name>
</gene>
<dbReference type="EMBL" id="JAVHJO010000011">
    <property type="protein sequence ID" value="KAK6533593.1"/>
    <property type="molecule type" value="Genomic_DNA"/>
</dbReference>
<reference evidence="1 2" key="1">
    <citation type="submission" date="2019-10" db="EMBL/GenBank/DDBJ databases">
        <authorList>
            <person name="Palmer J.M."/>
        </authorList>
    </citation>
    <scope>NUCLEOTIDE SEQUENCE [LARGE SCALE GENOMIC DNA]</scope>
    <source>
        <strain evidence="1 2">TWF694</strain>
    </source>
</reference>
<dbReference type="GO" id="GO:0009116">
    <property type="term" value="P:nucleoside metabolic process"/>
    <property type="evidence" value="ECO:0007669"/>
    <property type="project" value="InterPro"/>
</dbReference>
<organism evidence="1 2">
    <name type="scientific">Orbilia ellipsospora</name>
    <dbReference type="NCBI Taxonomy" id="2528407"/>
    <lineage>
        <taxon>Eukaryota</taxon>
        <taxon>Fungi</taxon>
        <taxon>Dikarya</taxon>
        <taxon>Ascomycota</taxon>
        <taxon>Pezizomycotina</taxon>
        <taxon>Orbiliomycetes</taxon>
        <taxon>Orbiliales</taxon>
        <taxon>Orbiliaceae</taxon>
        <taxon>Orbilia</taxon>
    </lineage>
</organism>
<dbReference type="InterPro" id="IPR035994">
    <property type="entry name" value="Nucleoside_phosphorylase_sf"/>
</dbReference>
<evidence type="ECO:0000313" key="1">
    <source>
        <dbReference type="EMBL" id="KAK6533593.1"/>
    </source>
</evidence>
<keyword evidence="2" id="KW-1185">Reference proteome</keyword>
<dbReference type="PANTHER" id="PTHR46082">
    <property type="entry name" value="ATP/GTP-BINDING PROTEIN-RELATED"/>
    <property type="match status" value="1"/>
</dbReference>
<dbReference type="Gene3D" id="3.40.50.1580">
    <property type="entry name" value="Nucleoside phosphorylase domain"/>
    <property type="match status" value="1"/>
</dbReference>
<dbReference type="InterPro" id="IPR053137">
    <property type="entry name" value="NLR-like"/>
</dbReference>
<proteinExistence type="predicted"/>
<name>A0AAV9X4T2_9PEZI</name>
<dbReference type="Proteomes" id="UP001365542">
    <property type="component" value="Unassembled WGS sequence"/>
</dbReference>
<accession>A0AAV9X4T2</accession>